<feature type="signal peptide" evidence="1">
    <location>
        <begin position="1"/>
        <end position="20"/>
    </location>
</feature>
<sequence>MHFSTATALSILAIASSVLAGPLGQNRRDSGDDSNSQLNIFPKDDKYNDYAICKGEVTKGKFPQLQAPSNDGGCVRYFRGIDITGVVTMVNLYHKDGINSACDCAIACLDRPETCTNWVFKHTFAGAAIDDNKRSCTLYSSPNLPKGVTLDYNLDQSVGFGVVGMNAQQGCDAPLTFLDVNATMPDTYGVSGFAVRDVNQRQYC</sequence>
<keyword evidence="1" id="KW-0732">Signal</keyword>
<name>A0A2J6QGC9_9HELO</name>
<dbReference type="EMBL" id="KZ613470">
    <property type="protein sequence ID" value="PMD25321.1"/>
    <property type="molecule type" value="Genomic_DNA"/>
</dbReference>
<dbReference type="OrthoDB" id="3899536at2759"/>
<evidence type="ECO:0008006" key="4">
    <source>
        <dbReference type="Google" id="ProtNLM"/>
    </source>
</evidence>
<feature type="chain" id="PRO_5014402855" description="Apple domain-containing protein" evidence="1">
    <location>
        <begin position="21"/>
        <end position="204"/>
    </location>
</feature>
<proteinExistence type="predicted"/>
<organism evidence="2 3">
    <name type="scientific">Hyaloscypha hepaticicola</name>
    <dbReference type="NCBI Taxonomy" id="2082293"/>
    <lineage>
        <taxon>Eukaryota</taxon>
        <taxon>Fungi</taxon>
        <taxon>Dikarya</taxon>
        <taxon>Ascomycota</taxon>
        <taxon>Pezizomycotina</taxon>
        <taxon>Leotiomycetes</taxon>
        <taxon>Helotiales</taxon>
        <taxon>Hyaloscyphaceae</taxon>
        <taxon>Hyaloscypha</taxon>
    </lineage>
</organism>
<dbReference type="Proteomes" id="UP000235672">
    <property type="component" value="Unassembled WGS sequence"/>
</dbReference>
<keyword evidence="3" id="KW-1185">Reference proteome</keyword>
<evidence type="ECO:0000313" key="2">
    <source>
        <dbReference type="EMBL" id="PMD25321.1"/>
    </source>
</evidence>
<reference evidence="2 3" key="1">
    <citation type="submission" date="2016-05" db="EMBL/GenBank/DDBJ databases">
        <title>A degradative enzymes factory behind the ericoid mycorrhizal symbiosis.</title>
        <authorList>
            <consortium name="DOE Joint Genome Institute"/>
            <person name="Martino E."/>
            <person name="Morin E."/>
            <person name="Grelet G."/>
            <person name="Kuo A."/>
            <person name="Kohler A."/>
            <person name="Daghino S."/>
            <person name="Barry K."/>
            <person name="Choi C."/>
            <person name="Cichocki N."/>
            <person name="Clum A."/>
            <person name="Copeland A."/>
            <person name="Hainaut M."/>
            <person name="Haridas S."/>
            <person name="Labutti K."/>
            <person name="Lindquist E."/>
            <person name="Lipzen A."/>
            <person name="Khouja H.-R."/>
            <person name="Murat C."/>
            <person name="Ohm R."/>
            <person name="Olson A."/>
            <person name="Spatafora J."/>
            <person name="Veneault-Fourrey C."/>
            <person name="Henrissat B."/>
            <person name="Grigoriev I."/>
            <person name="Martin F."/>
            <person name="Perotto S."/>
        </authorList>
    </citation>
    <scope>NUCLEOTIDE SEQUENCE [LARGE SCALE GENOMIC DNA]</scope>
    <source>
        <strain evidence="2 3">UAMH 7357</strain>
    </source>
</reference>
<dbReference type="AlphaFoldDB" id="A0A2J6QGC9"/>
<accession>A0A2J6QGC9</accession>
<evidence type="ECO:0000256" key="1">
    <source>
        <dbReference type="SAM" id="SignalP"/>
    </source>
</evidence>
<evidence type="ECO:0000313" key="3">
    <source>
        <dbReference type="Proteomes" id="UP000235672"/>
    </source>
</evidence>
<protein>
    <recommendedName>
        <fullName evidence="4">Apple domain-containing protein</fullName>
    </recommendedName>
</protein>
<gene>
    <name evidence="2" type="ORF">NA56DRAFT_668557</name>
</gene>